<dbReference type="NCBIfam" id="TIGR00937">
    <property type="entry name" value="2A51"/>
    <property type="match status" value="1"/>
</dbReference>
<dbReference type="Proteomes" id="UP000003477">
    <property type="component" value="Unassembled WGS sequence"/>
</dbReference>
<keyword evidence="3" id="KW-1003">Cell membrane</keyword>
<comment type="subcellular location">
    <subcellularLocation>
        <location evidence="1">Cell membrane</location>
        <topology evidence="1">Multi-pass membrane protein</topology>
    </subcellularLocation>
</comment>
<evidence type="ECO:0000256" key="6">
    <source>
        <dbReference type="ARBA" id="ARBA00023136"/>
    </source>
</evidence>
<evidence type="ECO:0000256" key="4">
    <source>
        <dbReference type="ARBA" id="ARBA00022692"/>
    </source>
</evidence>
<feature type="transmembrane region" description="Helical" evidence="7">
    <location>
        <begin position="170"/>
        <end position="194"/>
    </location>
</feature>
<comment type="caution">
    <text evidence="8">The sequence shown here is derived from an EMBL/GenBank/DDBJ whole genome shotgun (WGS) entry which is preliminary data.</text>
</comment>
<dbReference type="PATRIC" id="fig|423471.3.peg.10"/>
<evidence type="ECO:0000256" key="1">
    <source>
        <dbReference type="ARBA" id="ARBA00004651"/>
    </source>
</evidence>
<dbReference type="GO" id="GO:0005886">
    <property type="term" value="C:plasma membrane"/>
    <property type="evidence" value="ECO:0007669"/>
    <property type="project" value="UniProtKB-SubCell"/>
</dbReference>
<dbReference type="PANTHER" id="PTHR33567">
    <property type="entry name" value="CHROMATE ION TRANSPORTER (EUROFUNG)"/>
    <property type="match status" value="1"/>
</dbReference>
<comment type="similarity">
    <text evidence="2">Belongs to the chromate ion transporter (CHR) (TC 2.A.51) family.</text>
</comment>
<feature type="transmembrane region" description="Helical" evidence="7">
    <location>
        <begin position="272"/>
        <end position="301"/>
    </location>
</feature>
<organism evidence="8 9">
    <name type="scientific">Crocosphaera watsonii WH 0003</name>
    <dbReference type="NCBI Taxonomy" id="423471"/>
    <lineage>
        <taxon>Bacteria</taxon>
        <taxon>Bacillati</taxon>
        <taxon>Cyanobacteriota</taxon>
        <taxon>Cyanophyceae</taxon>
        <taxon>Oscillatoriophycideae</taxon>
        <taxon>Chroococcales</taxon>
        <taxon>Aphanothecaceae</taxon>
        <taxon>Crocosphaera</taxon>
    </lineage>
</organism>
<feature type="transmembrane region" description="Helical" evidence="7">
    <location>
        <begin position="113"/>
        <end position="133"/>
    </location>
</feature>
<dbReference type="InterPro" id="IPR003370">
    <property type="entry name" value="Chromate_transpt"/>
</dbReference>
<dbReference type="EMBL" id="AESD01000002">
    <property type="protein sequence ID" value="EHJ15330.1"/>
    <property type="molecule type" value="Genomic_DNA"/>
</dbReference>
<evidence type="ECO:0000256" key="3">
    <source>
        <dbReference type="ARBA" id="ARBA00022475"/>
    </source>
</evidence>
<keyword evidence="6 7" id="KW-0472">Membrane</keyword>
<feature type="transmembrane region" description="Helical" evidence="7">
    <location>
        <begin position="145"/>
        <end position="164"/>
    </location>
</feature>
<dbReference type="InterPro" id="IPR014047">
    <property type="entry name" value="Chr_Tranpt_l_chain"/>
</dbReference>
<keyword evidence="4 7" id="KW-0812">Transmembrane</keyword>
<proteinExistence type="inferred from homology"/>
<name>G5IXK2_CROWT</name>
<feature type="transmembrane region" description="Helical" evidence="7">
    <location>
        <begin position="313"/>
        <end position="338"/>
    </location>
</feature>
<feature type="transmembrane region" description="Helical" evidence="7">
    <location>
        <begin position="371"/>
        <end position="388"/>
    </location>
</feature>
<evidence type="ECO:0000256" key="7">
    <source>
        <dbReference type="SAM" id="Phobius"/>
    </source>
</evidence>
<sequence>MTEDLKQRLVSLASVFLKLGVIGFGGPAAHIAMMEAEIVTDRQWLERSQFLDLLGATNLIPGPNSTEMAIHVGYIYGGVWGLMVAGICFLFPAIIMTTILAIIYTQFGSLPQIAPLLFGIKPAVIVVIISALYRLGKKAIKQRKFWLIFLLVIILNLLGRNEIFSLLLGGLFGMVGLILIESKANTIPLLVFFISNNIAQATNQSKPTPSLWQLGLFFLKIGSILFGSGYVLIAFLEGELVNQYGWLTQQQLLDAIAIGQFTPGPLLSTATFIGYVILGMPGAIVATLGICLPSFFIVLAVNPIIPKLRRSKWTAAFLDAVNVSAVAIMVVVTLNLLYQILWVPTDGLPVNWEAILIIILAGFALFKYKLNAAWVVLGSSIIGWGLSYI</sequence>
<dbReference type="Pfam" id="PF02417">
    <property type="entry name" value="Chromate_transp"/>
    <property type="match status" value="2"/>
</dbReference>
<feature type="transmembrane region" description="Helical" evidence="7">
    <location>
        <begin position="214"/>
        <end position="236"/>
    </location>
</feature>
<reference evidence="8 9" key="1">
    <citation type="journal article" date="2011" name="Front. Microbiol.">
        <title>Two Strains of Crocosphaera watsonii with Highly Conserved Genomes are Distinguished by Strain-Specific Features.</title>
        <authorList>
            <person name="Bench S.R."/>
            <person name="Ilikchyan I.N."/>
            <person name="Tripp H.J."/>
            <person name="Zehr J.P."/>
        </authorList>
    </citation>
    <scope>NUCLEOTIDE SEQUENCE [LARGE SCALE GENOMIC DNA]</scope>
    <source>
        <strain evidence="8 9">WH 0003</strain>
    </source>
</reference>
<evidence type="ECO:0000313" key="9">
    <source>
        <dbReference type="Proteomes" id="UP000003477"/>
    </source>
</evidence>
<feature type="transmembrane region" description="Helical" evidence="7">
    <location>
        <begin position="74"/>
        <end position="107"/>
    </location>
</feature>
<feature type="transmembrane region" description="Helical" evidence="7">
    <location>
        <begin position="12"/>
        <end position="33"/>
    </location>
</feature>
<dbReference type="GO" id="GO:0015109">
    <property type="term" value="F:chromate transmembrane transporter activity"/>
    <property type="evidence" value="ECO:0007669"/>
    <property type="project" value="InterPro"/>
</dbReference>
<keyword evidence="5 7" id="KW-1133">Transmembrane helix</keyword>
<evidence type="ECO:0000256" key="5">
    <source>
        <dbReference type="ARBA" id="ARBA00022989"/>
    </source>
</evidence>
<accession>G5IXK2</accession>
<dbReference type="RefSeq" id="WP_007308708.1">
    <property type="nucleotide sequence ID" value="NZ_AESD01000002.1"/>
</dbReference>
<dbReference type="GeneID" id="88764006"/>
<feature type="transmembrane region" description="Helical" evidence="7">
    <location>
        <begin position="350"/>
        <end position="366"/>
    </location>
</feature>
<gene>
    <name evidence="8" type="ORF">CWATWH0003_0013</name>
</gene>
<protein>
    <submittedName>
        <fullName evidence="8">Chromate transport protein</fullName>
    </submittedName>
</protein>
<evidence type="ECO:0000256" key="2">
    <source>
        <dbReference type="ARBA" id="ARBA00005262"/>
    </source>
</evidence>
<dbReference type="AlphaFoldDB" id="G5IXK2"/>
<evidence type="ECO:0000313" key="8">
    <source>
        <dbReference type="EMBL" id="EHJ15330.1"/>
    </source>
</evidence>
<dbReference type="PIRSF" id="PIRSF004810">
    <property type="entry name" value="ChrA"/>
    <property type="match status" value="1"/>
</dbReference>
<dbReference type="PANTHER" id="PTHR33567:SF3">
    <property type="entry name" value="CHROMATE ION TRANSPORTER (EUROFUNG)"/>
    <property type="match status" value="1"/>
</dbReference>